<dbReference type="Gene3D" id="3.10.10.10">
    <property type="entry name" value="HIV Type 1 Reverse Transcriptase, subunit A, domain 1"/>
    <property type="match status" value="1"/>
</dbReference>
<dbReference type="Gene3D" id="2.40.70.10">
    <property type="entry name" value="Acid Proteases"/>
    <property type="match status" value="1"/>
</dbReference>
<dbReference type="Pfam" id="PF03564">
    <property type="entry name" value="DUF1759"/>
    <property type="match status" value="1"/>
</dbReference>
<feature type="domain" description="Integrase catalytic" evidence="3">
    <location>
        <begin position="1"/>
        <end position="151"/>
    </location>
</feature>
<dbReference type="Proteomes" id="UP001235939">
    <property type="component" value="Chromosome 01"/>
</dbReference>
<proteinExistence type="predicted"/>
<keyword evidence="5" id="KW-1185">Reference proteome</keyword>
<dbReference type="Pfam" id="PF25597">
    <property type="entry name" value="SH3_retrovirus"/>
    <property type="match status" value="1"/>
</dbReference>
<accession>A0ABY6JXE6</accession>
<dbReference type="PANTHER" id="PTHR47331:SF5">
    <property type="entry name" value="RIBONUCLEASE H"/>
    <property type="match status" value="1"/>
</dbReference>
<evidence type="ECO:0000259" key="2">
    <source>
        <dbReference type="PROSITE" id="PS50158"/>
    </source>
</evidence>
<dbReference type="PROSITE" id="PS50158">
    <property type="entry name" value="ZF_CCHC"/>
    <property type="match status" value="1"/>
</dbReference>
<dbReference type="CDD" id="cd05481">
    <property type="entry name" value="retropepsin_like_LTR_1"/>
    <property type="match status" value="1"/>
</dbReference>
<keyword evidence="1" id="KW-0862">Zinc</keyword>
<keyword evidence="1" id="KW-0863">Zinc-finger</keyword>
<gene>
    <name evidence="4" type="ORF">LAZ67_1004109</name>
</gene>
<dbReference type="InterPro" id="IPR057670">
    <property type="entry name" value="SH3_retrovirus"/>
</dbReference>
<dbReference type="Gene3D" id="3.30.420.10">
    <property type="entry name" value="Ribonuclease H-like superfamily/Ribonuclease H"/>
    <property type="match status" value="1"/>
</dbReference>
<dbReference type="InterPro" id="IPR012337">
    <property type="entry name" value="RNaseH-like_sf"/>
</dbReference>
<evidence type="ECO:0000259" key="3">
    <source>
        <dbReference type="PROSITE" id="PS50994"/>
    </source>
</evidence>
<dbReference type="EMBL" id="CP092863">
    <property type="protein sequence ID" value="UYV61251.1"/>
    <property type="molecule type" value="Genomic_DNA"/>
</dbReference>
<dbReference type="InterPro" id="IPR005312">
    <property type="entry name" value="DUF1759"/>
</dbReference>
<dbReference type="PROSITE" id="PS50994">
    <property type="entry name" value="INTEGRASE"/>
    <property type="match status" value="1"/>
</dbReference>
<sequence>MSKRSPGGSLYFVSFKDDFSRFRVAYFIRHKSDVLEKFKEFVKRVRTETGNKIKRFRTDNGTEFLNKNFSDYLKSLGIVHELTAPYTPEQNGISERDNRTIVESARCLLHGRKMPLELWAEAVNTAVYLLNRCTTKVLGNSTPYEIWYKRKPSILHLKTFGCNAYVHIPKDNRKKLDKKSIRTFFVGYTETNKNYRMWDPIARKIIISRDVIFTEANTSENIQDNQQEQDDQEIEEMNKIPYRQTIGSLMYLMTGTRPDIAYAVSRVSQFMNNPGPSHWTAVKKIFGYLKATKNISICFGGSSCTTSLIGFSDADFAADIFTKALPPERYRRLRSQLGLSETTESTLVNGKEICFKLDSGAEVKVLPYTFTRQMKGLEIFQTNRKLTSYTGHEIMIKGIATLNCKTKNKTESLEFLIADGYYQPILGMEAIENLSLIKRCDAVQIQQNNSAKEILNRHKNIFEGIGRLPIEHKIRLNENTTPVIAPSRKIPFSIREKVRAELERMEKLDIIEKVEEPSEWTHPIVVVQKPSGDVRICMDPRELNKYVQRERYILPTVETIFSELKEKFIRTNYRIMEEYMVKLQEEDKLIWDLMIDDEDNTSRELEEEQDTVIQYKEKWLNLEIKIGEFLNPLTQKYSLNETRACRLPKLELKIFDGTRLEWLGWWAQFSTIHEDSRLSDVDKLQYLVQAIKEDTRASRLVKSFPLTADNYPKIIAALKDRFGDRVILTEIYVRELLGLVINNARRTTMTIENLYDKLESYLRSLKSLGVTQDQNATFLYSIVESSLPEELIQVWQRSSISGYYVEGEDKPQSINQRLGSLFKFLRQEVKGEERGHWLLTCQRWLAMPVKERRELLGRHKACFHCLRVGHYGRHCRKVNAQIYGVNSIKGEEARELAHFVIKPLGKEKWELPLQALLVNKMTGLLPGRDLCLPLSEELRSAQLADPQFEKSGKVDLILGADVYGSILLPEIRRCKKTQLCAQNTRLGWILSGRLTGGDILGTTQVFSTHVQYEDNMEVILNKFWEVEEVRLTIKTTPEDEFCGALYKTEVKRTSSGRYNVPLPFDPKLAETELLGGSFATCVQRQIALERRLEKDEILRQKYRSFMGEYAELGHMTSLSEQSEKDEKGCCFIPHHAVRKNQPNKGKIRVVFNASTKTSNGFSFNERLYTGPKLQTDIFTILIKWRQYKVVVLTDIEKMYRQILTLPARYSYLWNFPCSFPGTPNLIAIGTGRWKQISESSGGNKERDISVDDIITGAETSMKALNLRDELIGLLKGGGFVLKKWASNDPAILKDITEESRLQLIMFEDTEVVKTLEVGWNPKEDCFVYNLQCTSATEEFTKRRMLSFVAKLYDPVGWLAPVIIVGKTMIQQLWVTGEKWDEPIDFTIKDLWRKFWDELKYFRSIRIPRWLGLEGTQEIHLHDSTVTLNWIKTLSRALPTFIGNRVAEIQACRQIREWRYVPSGDNPADIASRGILGSQLNGSMMWWNGPTWLA</sequence>
<organism evidence="4 5">
    <name type="scientific">Cordylochernes scorpioides</name>
    <dbReference type="NCBI Taxonomy" id="51811"/>
    <lineage>
        <taxon>Eukaryota</taxon>
        <taxon>Metazoa</taxon>
        <taxon>Ecdysozoa</taxon>
        <taxon>Arthropoda</taxon>
        <taxon>Chelicerata</taxon>
        <taxon>Arachnida</taxon>
        <taxon>Pseudoscorpiones</taxon>
        <taxon>Cheliferoidea</taxon>
        <taxon>Chernetidae</taxon>
        <taxon>Cordylochernes</taxon>
    </lineage>
</organism>
<dbReference type="InterPro" id="IPR001878">
    <property type="entry name" value="Znf_CCHC"/>
</dbReference>
<dbReference type="InterPro" id="IPR001584">
    <property type="entry name" value="Integrase_cat-core"/>
</dbReference>
<feature type="domain" description="CCHC-type" evidence="2">
    <location>
        <begin position="862"/>
        <end position="877"/>
    </location>
</feature>
<evidence type="ECO:0000313" key="4">
    <source>
        <dbReference type="EMBL" id="UYV61251.1"/>
    </source>
</evidence>
<name>A0ABY6JXE6_9ARAC</name>
<reference evidence="4 5" key="1">
    <citation type="submission" date="2022-01" db="EMBL/GenBank/DDBJ databases">
        <title>A chromosomal length assembly of Cordylochernes scorpioides.</title>
        <authorList>
            <person name="Zeh D."/>
            <person name="Zeh J."/>
        </authorList>
    </citation>
    <scope>NUCLEOTIDE SEQUENCE [LARGE SCALE GENOMIC DNA]</scope>
    <source>
        <strain evidence="4">IN4F17</strain>
        <tissue evidence="4">Whole Body</tissue>
    </source>
</reference>
<dbReference type="SUPFAM" id="SSF56672">
    <property type="entry name" value="DNA/RNA polymerases"/>
    <property type="match status" value="1"/>
</dbReference>
<dbReference type="SUPFAM" id="SSF53098">
    <property type="entry name" value="Ribonuclease H-like"/>
    <property type="match status" value="1"/>
</dbReference>
<dbReference type="InterPro" id="IPR036397">
    <property type="entry name" value="RNaseH_sf"/>
</dbReference>
<evidence type="ECO:0000256" key="1">
    <source>
        <dbReference type="PROSITE-ProRule" id="PRU00047"/>
    </source>
</evidence>
<dbReference type="InterPro" id="IPR043502">
    <property type="entry name" value="DNA/RNA_pol_sf"/>
</dbReference>
<dbReference type="Pfam" id="PF05380">
    <property type="entry name" value="Peptidase_A17"/>
    <property type="match status" value="1"/>
</dbReference>
<keyword evidence="1" id="KW-0479">Metal-binding</keyword>
<protein>
    <submittedName>
        <fullName evidence="4">Uncharacterized protein</fullName>
    </submittedName>
</protein>
<dbReference type="PANTHER" id="PTHR47331">
    <property type="entry name" value="PHD-TYPE DOMAIN-CONTAINING PROTEIN"/>
    <property type="match status" value="1"/>
</dbReference>
<dbReference type="SUPFAM" id="SSF50630">
    <property type="entry name" value="Acid proteases"/>
    <property type="match status" value="1"/>
</dbReference>
<dbReference type="InterPro" id="IPR021109">
    <property type="entry name" value="Peptidase_aspartic_dom_sf"/>
</dbReference>
<evidence type="ECO:0000313" key="5">
    <source>
        <dbReference type="Proteomes" id="UP001235939"/>
    </source>
</evidence>
<dbReference type="InterPro" id="IPR008042">
    <property type="entry name" value="Retrotrans_Pao"/>
</dbReference>
<dbReference type="Pfam" id="PF00665">
    <property type="entry name" value="rve"/>
    <property type="match status" value="1"/>
</dbReference>